<dbReference type="PANTHER" id="PTHR43798:SF33">
    <property type="entry name" value="HYDROLASE, PUTATIVE (AFU_ORTHOLOGUE AFUA_2G14860)-RELATED"/>
    <property type="match status" value="1"/>
</dbReference>
<dbReference type="SUPFAM" id="SSF53474">
    <property type="entry name" value="alpha/beta-Hydrolases"/>
    <property type="match status" value="1"/>
</dbReference>
<organism evidence="2 3">
    <name type="scientific">Pelagimonas phthalicica</name>
    <dbReference type="NCBI Taxonomy" id="1037362"/>
    <lineage>
        <taxon>Bacteria</taxon>
        <taxon>Pseudomonadati</taxon>
        <taxon>Pseudomonadota</taxon>
        <taxon>Alphaproteobacteria</taxon>
        <taxon>Rhodobacterales</taxon>
        <taxon>Roseobacteraceae</taxon>
        <taxon>Pelagimonas</taxon>
    </lineage>
</organism>
<proteinExistence type="predicted"/>
<dbReference type="EC" id="2.3.1.12" evidence="2"/>
<dbReference type="AlphaFoldDB" id="A0A238J5M9"/>
<evidence type="ECO:0000313" key="2">
    <source>
        <dbReference type="EMBL" id="SMX25958.1"/>
    </source>
</evidence>
<protein>
    <submittedName>
        <fullName evidence="2">Dihydrolipoyllysine-residue acetyltransferase component of acetoin cleaving system</fullName>
        <ecNumber evidence="2">2.3.1.12</ecNumber>
    </submittedName>
</protein>
<dbReference type="EMBL" id="FXXP01000001">
    <property type="protein sequence ID" value="SMX25958.1"/>
    <property type="molecule type" value="Genomic_DNA"/>
</dbReference>
<gene>
    <name evidence="2" type="primary">acoC</name>
    <name evidence="2" type="ORF">TRP8649_00030</name>
</gene>
<dbReference type="Proteomes" id="UP000225972">
    <property type="component" value="Unassembled WGS sequence"/>
</dbReference>
<evidence type="ECO:0000313" key="3">
    <source>
        <dbReference type="Proteomes" id="UP000225972"/>
    </source>
</evidence>
<sequence>MIEFPVTRFGTGPGLALLLHCSLAHGGVWRKVAAPFAQDLTGLAPDMPGHGKAAPWDEQGDIHDVVTAQARSLLERPAHLVGHSFGATVALRLALEQPDKVLSLTLVEPVLFAAARGQAEFDAYMGESQDFLAAQQAQDWPRMAQGFFSAWGGGMAWDDLPPKARETNTALMPLIAGSNPSLIDDCHGLLDGDGLEQLRMPVTFLRGGQTQPIVAAIHRSLMARIPQAREIVVPQAGHMLAITHPDAVSEVLRENVTVGVS</sequence>
<evidence type="ECO:0000259" key="1">
    <source>
        <dbReference type="Pfam" id="PF12697"/>
    </source>
</evidence>
<dbReference type="InterPro" id="IPR050266">
    <property type="entry name" value="AB_hydrolase_sf"/>
</dbReference>
<feature type="domain" description="AB hydrolase-1" evidence="1">
    <location>
        <begin position="17"/>
        <end position="250"/>
    </location>
</feature>
<name>A0A238J5M9_9RHOB</name>
<reference evidence="3" key="1">
    <citation type="submission" date="2017-05" db="EMBL/GenBank/DDBJ databases">
        <authorList>
            <person name="Rodrigo-Torres L."/>
            <person name="Arahal R. D."/>
            <person name="Lucena T."/>
        </authorList>
    </citation>
    <scope>NUCLEOTIDE SEQUENCE [LARGE SCALE GENOMIC DNA]</scope>
    <source>
        <strain evidence="3">CECT 8649</strain>
    </source>
</reference>
<dbReference type="GO" id="GO:0016020">
    <property type="term" value="C:membrane"/>
    <property type="evidence" value="ECO:0007669"/>
    <property type="project" value="TreeGrafter"/>
</dbReference>
<dbReference type="InterPro" id="IPR000073">
    <property type="entry name" value="AB_hydrolase_1"/>
</dbReference>
<accession>A0A238J5M9</accession>
<keyword evidence="3" id="KW-1185">Reference proteome</keyword>
<dbReference type="InterPro" id="IPR029058">
    <property type="entry name" value="AB_hydrolase_fold"/>
</dbReference>
<dbReference type="OrthoDB" id="9804723at2"/>
<dbReference type="GO" id="GO:0004742">
    <property type="term" value="F:dihydrolipoyllysine-residue acetyltransferase activity"/>
    <property type="evidence" value="ECO:0007669"/>
    <property type="project" value="UniProtKB-EC"/>
</dbReference>
<dbReference type="Pfam" id="PF12697">
    <property type="entry name" value="Abhydrolase_6"/>
    <property type="match status" value="1"/>
</dbReference>
<keyword evidence="2" id="KW-0808">Transferase</keyword>
<dbReference type="Gene3D" id="3.40.50.1820">
    <property type="entry name" value="alpha/beta hydrolase"/>
    <property type="match status" value="1"/>
</dbReference>
<dbReference type="PANTHER" id="PTHR43798">
    <property type="entry name" value="MONOACYLGLYCEROL LIPASE"/>
    <property type="match status" value="1"/>
</dbReference>
<dbReference type="PRINTS" id="PR00111">
    <property type="entry name" value="ABHYDROLASE"/>
</dbReference>
<keyword evidence="2" id="KW-0012">Acyltransferase</keyword>